<dbReference type="InterPro" id="IPR001173">
    <property type="entry name" value="Glyco_trans_2-like"/>
</dbReference>
<evidence type="ECO:0000259" key="7">
    <source>
        <dbReference type="Pfam" id="PF00535"/>
    </source>
</evidence>
<name>A0A3N8NWV0_9BURK</name>
<dbReference type="GO" id="GO:0005886">
    <property type="term" value="C:plasma membrane"/>
    <property type="evidence" value="ECO:0007669"/>
    <property type="project" value="TreeGrafter"/>
</dbReference>
<dbReference type="Pfam" id="PF00535">
    <property type="entry name" value="Glycos_transf_2"/>
    <property type="match status" value="1"/>
</dbReference>
<dbReference type="CDD" id="cd04187">
    <property type="entry name" value="DPM1_like_bac"/>
    <property type="match status" value="1"/>
</dbReference>
<feature type="domain" description="Glycosyltransferase 2-like" evidence="7">
    <location>
        <begin position="11"/>
        <end position="132"/>
    </location>
</feature>
<dbReference type="Gene3D" id="3.90.550.10">
    <property type="entry name" value="Spore Coat Polysaccharide Biosynthesis Protein SpsA, Chain A"/>
    <property type="match status" value="1"/>
</dbReference>
<proteinExistence type="predicted"/>
<dbReference type="Proteomes" id="UP000277921">
    <property type="component" value="Unassembled WGS sequence"/>
</dbReference>
<evidence type="ECO:0000313" key="8">
    <source>
        <dbReference type="EMBL" id="RQT03415.1"/>
    </source>
</evidence>
<feature type="non-terminal residue" evidence="8">
    <location>
        <position position="137"/>
    </location>
</feature>
<dbReference type="PANTHER" id="PTHR48090:SF1">
    <property type="entry name" value="PROPHAGE BACTOPRENOL GLUCOSYL TRANSFERASE HOMOLOG"/>
    <property type="match status" value="1"/>
</dbReference>
<keyword evidence="6" id="KW-0472">Membrane</keyword>
<evidence type="ECO:0000256" key="5">
    <source>
        <dbReference type="ARBA" id="ARBA00022989"/>
    </source>
</evidence>
<evidence type="ECO:0000256" key="6">
    <source>
        <dbReference type="ARBA" id="ARBA00023136"/>
    </source>
</evidence>
<gene>
    <name evidence="8" type="ORF">DF051_37850</name>
</gene>
<reference evidence="8 9" key="1">
    <citation type="submission" date="2018-08" db="EMBL/GenBank/DDBJ databases">
        <title>Comparative analysis of Burkholderia isolates from Puerto Rico.</title>
        <authorList>
            <person name="Hall C."/>
            <person name="Sahl J."/>
            <person name="Wagner D."/>
        </authorList>
    </citation>
    <scope>NUCLEOTIDE SEQUENCE [LARGE SCALE GENOMIC DNA]</scope>
    <source>
        <strain evidence="8 9">Bp9025</strain>
    </source>
</reference>
<evidence type="ECO:0000256" key="1">
    <source>
        <dbReference type="ARBA" id="ARBA00004141"/>
    </source>
</evidence>
<evidence type="ECO:0000256" key="4">
    <source>
        <dbReference type="ARBA" id="ARBA00022692"/>
    </source>
</evidence>
<comment type="caution">
    <text evidence="8">The sequence shown here is derived from an EMBL/GenBank/DDBJ whole genome shotgun (WGS) entry which is preliminary data.</text>
</comment>
<dbReference type="SUPFAM" id="SSF53448">
    <property type="entry name" value="Nucleotide-diphospho-sugar transferases"/>
    <property type="match status" value="1"/>
</dbReference>
<dbReference type="InterPro" id="IPR029044">
    <property type="entry name" value="Nucleotide-diphossugar_trans"/>
</dbReference>
<keyword evidence="3 8" id="KW-0808">Transferase</keyword>
<keyword evidence="2" id="KW-0328">Glycosyltransferase</keyword>
<keyword evidence="5" id="KW-1133">Transmembrane helix</keyword>
<comment type="subcellular location">
    <subcellularLocation>
        <location evidence="1">Membrane</location>
        <topology evidence="1">Multi-pass membrane protein</topology>
    </subcellularLocation>
</comment>
<dbReference type="PANTHER" id="PTHR48090">
    <property type="entry name" value="UNDECAPRENYL-PHOSPHATE 4-DEOXY-4-FORMAMIDO-L-ARABINOSE TRANSFERASE-RELATED"/>
    <property type="match status" value="1"/>
</dbReference>
<protein>
    <submittedName>
        <fullName evidence="8">Glycosyltransferase</fullName>
    </submittedName>
</protein>
<sequence length="137" mass="14939">MSRHTRKPLVSLVVPFHDEAEAIEAFFSTTLPILESIDTTRFEIVCVNDGSRDDTLGRLIDVAAGDPRVRIVDLTRRFGKEAALTAGIDEAAGTAVILIDADLQDPPALIPAMVERWLAGAEVVAAKRTDRRCDPLM</sequence>
<dbReference type="EMBL" id="QTQV01000044">
    <property type="protein sequence ID" value="RQT03415.1"/>
    <property type="molecule type" value="Genomic_DNA"/>
</dbReference>
<dbReference type="RefSeq" id="WP_148094184.1">
    <property type="nucleotide sequence ID" value="NZ_QTQV01000044.1"/>
</dbReference>
<accession>A0A3N8NWV0</accession>
<dbReference type="InterPro" id="IPR050256">
    <property type="entry name" value="Glycosyltransferase_2"/>
</dbReference>
<dbReference type="GO" id="GO:0016757">
    <property type="term" value="F:glycosyltransferase activity"/>
    <property type="evidence" value="ECO:0007669"/>
    <property type="project" value="UniProtKB-KW"/>
</dbReference>
<keyword evidence="4" id="KW-0812">Transmembrane</keyword>
<evidence type="ECO:0000313" key="9">
    <source>
        <dbReference type="Proteomes" id="UP000277921"/>
    </source>
</evidence>
<evidence type="ECO:0000256" key="2">
    <source>
        <dbReference type="ARBA" id="ARBA00022676"/>
    </source>
</evidence>
<organism evidence="8 9">
    <name type="scientific">Burkholderia contaminans</name>
    <dbReference type="NCBI Taxonomy" id="488447"/>
    <lineage>
        <taxon>Bacteria</taxon>
        <taxon>Pseudomonadati</taxon>
        <taxon>Pseudomonadota</taxon>
        <taxon>Betaproteobacteria</taxon>
        <taxon>Burkholderiales</taxon>
        <taxon>Burkholderiaceae</taxon>
        <taxon>Burkholderia</taxon>
        <taxon>Burkholderia cepacia complex</taxon>
    </lineage>
</organism>
<evidence type="ECO:0000256" key="3">
    <source>
        <dbReference type="ARBA" id="ARBA00022679"/>
    </source>
</evidence>
<dbReference type="AlphaFoldDB" id="A0A3N8NWV0"/>